<accession>A0A1T4RL47</accession>
<dbReference type="SUPFAM" id="SSF55781">
    <property type="entry name" value="GAF domain-like"/>
    <property type="match status" value="1"/>
</dbReference>
<dbReference type="InterPro" id="IPR029016">
    <property type="entry name" value="GAF-like_dom_sf"/>
</dbReference>
<reference evidence="1 2" key="1">
    <citation type="submission" date="2017-02" db="EMBL/GenBank/DDBJ databases">
        <authorList>
            <person name="Peterson S.W."/>
        </authorList>
    </citation>
    <scope>NUCLEOTIDE SEQUENCE [LARGE SCALE GENOMIC DNA]</scope>
    <source>
        <strain evidence="1 2">DSM 22335</strain>
    </source>
</reference>
<dbReference type="AlphaFoldDB" id="A0A1T4RL47"/>
<dbReference type="Proteomes" id="UP000190888">
    <property type="component" value="Unassembled WGS sequence"/>
</dbReference>
<dbReference type="STRING" id="413434.SAMN04488132_11335"/>
<proteinExistence type="predicted"/>
<dbReference type="OrthoDB" id="627374at2"/>
<dbReference type="EMBL" id="FUWH01000013">
    <property type="protein sequence ID" value="SKA16673.1"/>
    <property type="molecule type" value="Genomic_DNA"/>
</dbReference>
<dbReference type="Gene3D" id="3.30.450.40">
    <property type="match status" value="1"/>
</dbReference>
<dbReference type="RefSeq" id="WP_078832652.1">
    <property type="nucleotide sequence ID" value="NZ_FUWH01000013.1"/>
</dbReference>
<name>A0A1T4RL47_9BACT</name>
<evidence type="ECO:0000313" key="1">
    <source>
        <dbReference type="EMBL" id="SKA16673.1"/>
    </source>
</evidence>
<keyword evidence="2" id="KW-1185">Reference proteome</keyword>
<evidence type="ECO:0008006" key="3">
    <source>
        <dbReference type="Google" id="ProtNLM"/>
    </source>
</evidence>
<gene>
    <name evidence="1" type="ORF">SAMN04488132_11335</name>
</gene>
<protein>
    <recommendedName>
        <fullName evidence="3">GAF domain-containing protein</fullName>
    </recommendedName>
</protein>
<evidence type="ECO:0000313" key="2">
    <source>
        <dbReference type="Proteomes" id="UP000190888"/>
    </source>
</evidence>
<sequence>MRTTLLDIRDAGAVVPEMVDSVISFDRFTSFLEKKIAGETSLKKEFYESVLKQFKAAKIPQGSFTPEQAPLYKDLLELVFATLTPALTDHQQSLWALAMAAAPVIFYATDALGELMTDETTGKIKCNIVNAGSSEEVQKEKGNFVYSLIFDSFYSFNPFHTKEEMIQAFPNPQTGLVKYYRVNVESSFIKVLAKGPVPELKPSDLHEEGEEAVNMETLRSKLPLSLFRFEGFAVLTLTDVTSNYAVEHIKNIIINRAAAEMDRCFSDVIHSLKTLVENPQVEFGLMPVLRVNDKLVFDGSLCSNSILVSNAESGMGGQAYIQLLEQYLQNPRSYFVRSVASSIRDEKKEHLQILKQQGIEAYALLPVYYNSRIAGVLEIYSREKESISENTLEKLKTAVPLLAQLMQQSIDEFNSGINSIIRDKFTAMQPAVQWKFNEVAWHYLQGIQSGKKTPELEPVYFKNVYPIYGAIDIRNSTIERNKALRADFINHFELLIHVLERLNDTLKLNMIDQLIFKCKRWLNIVIDVLAEIDEQKIEEFLQHDVVPLLLHFKDTNPDISPLITPYFDAVDEERGIAHINRRQLETSMQTINFAISNYLDLFKDELQQTYPCYYEKFRTDGIEYDIYIGQSIAPAKAFNYAYLKNIRLWQLTSMAAIAKMTRSLVDQIPKPLQTTQLIFIHANTIDISFRNDEKRFDVEGTYNIRYQVIKKRIDKVHVKSSGERLTQPDKIALVYFNRKEAKEYIEYIHYLQEKGILEQEIEELELEELQGVSGLKAIRVGVK</sequence>
<organism evidence="1 2">
    <name type="scientific">Sediminibacterium ginsengisoli</name>
    <dbReference type="NCBI Taxonomy" id="413434"/>
    <lineage>
        <taxon>Bacteria</taxon>
        <taxon>Pseudomonadati</taxon>
        <taxon>Bacteroidota</taxon>
        <taxon>Chitinophagia</taxon>
        <taxon>Chitinophagales</taxon>
        <taxon>Chitinophagaceae</taxon>
        <taxon>Sediminibacterium</taxon>
    </lineage>
</organism>